<evidence type="ECO:0000256" key="1">
    <source>
        <dbReference type="SAM" id="MobiDB-lite"/>
    </source>
</evidence>
<protein>
    <submittedName>
        <fullName evidence="2">Uncharacterized protein</fullName>
    </submittedName>
</protein>
<gene>
    <name evidence="2" type="ORF">URODEC1_LOCUS125832</name>
</gene>
<reference evidence="2" key="1">
    <citation type="submission" date="2024-10" db="EMBL/GenBank/DDBJ databases">
        <authorList>
            <person name="Ryan C."/>
        </authorList>
    </citation>
    <scope>NUCLEOTIDE SEQUENCE [LARGE SCALE GENOMIC DNA]</scope>
</reference>
<evidence type="ECO:0000313" key="2">
    <source>
        <dbReference type="EMBL" id="CAM0153073.1"/>
    </source>
</evidence>
<name>A0ABC9HFU2_9POAL</name>
<sequence length="132" mass="14989">MASVAAICRCAACSLRLRRPLEQQLCPLERRCMSSSAPTERNKCSPSSDTRSRGSMEQNSHMNEKKEDIYQRLSTKIDKISDGLDEHERFLKLLHFQIQENNKHGAAIDLTPWVVSMSASFLLVALYNYVQG</sequence>
<keyword evidence="3" id="KW-1185">Reference proteome</keyword>
<dbReference type="Proteomes" id="UP001497457">
    <property type="component" value="Unassembled WGS sequence"/>
</dbReference>
<proteinExistence type="predicted"/>
<dbReference type="EMBL" id="CAXIPR030007037">
    <property type="protein sequence ID" value="CAM0153073.1"/>
    <property type="molecule type" value="Genomic_DNA"/>
</dbReference>
<organism evidence="2 3">
    <name type="scientific">Urochloa decumbens</name>
    <dbReference type="NCBI Taxonomy" id="240449"/>
    <lineage>
        <taxon>Eukaryota</taxon>
        <taxon>Viridiplantae</taxon>
        <taxon>Streptophyta</taxon>
        <taxon>Embryophyta</taxon>
        <taxon>Tracheophyta</taxon>
        <taxon>Spermatophyta</taxon>
        <taxon>Magnoliopsida</taxon>
        <taxon>Liliopsida</taxon>
        <taxon>Poales</taxon>
        <taxon>Poaceae</taxon>
        <taxon>PACMAD clade</taxon>
        <taxon>Panicoideae</taxon>
        <taxon>Panicodae</taxon>
        <taxon>Paniceae</taxon>
        <taxon>Melinidinae</taxon>
        <taxon>Urochloa</taxon>
    </lineage>
</organism>
<dbReference type="AlphaFoldDB" id="A0ABC9HFU2"/>
<accession>A0ABC9HFU2</accession>
<comment type="caution">
    <text evidence="2">The sequence shown here is derived from an EMBL/GenBank/DDBJ whole genome shotgun (WGS) entry which is preliminary data.</text>
</comment>
<feature type="region of interest" description="Disordered" evidence="1">
    <location>
        <begin position="33"/>
        <end position="68"/>
    </location>
</feature>
<feature type="compositionally biased region" description="Polar residues" evidence="1">
    <location>
        <begin position="33"/>
        <end position="61"/>
    </location>
</feature>
<evidence type="ECO:0000313" key="3">
    <source>
        <dbReference type="Proteomes" id="UP001497457"/>
    </source>
</evidence>